<dbReference type="HOGENOM" id="CLU_2722257_0_0_1"/>
<keyword evidence="4" id="KW-1185">Reference proteome</keyword>
<evidence type="ECO:0008006" key="5">
    <source>
        <dbReference type="Google" id="ProtNLM"/>
    </source>
</evidence>
<dbReference type="InParanoid" id="S8F0T8"/>
<dbReference type="Proteomes" id="UP000015241">
    <property type="component" value="Unassembled WGS sequence"/>
</dbReference>
<name>S8F0T8_FOMSC</name>
<evidence type="ECO:0000256" key="1">
    <source>
        <dbReference type="SAM" id="MobiDB-lite"/>
    </source>
</evidence>
<dbReference type="EMBL" id="KE504425">
    <property type="protein sequence ID" value="EPS92629.1"/>
    <property type="molecule type" value="Genomic_DNA"/>
</dbReference>
<evidence type="ECO:0000313" key="4">
    <source>
        <dbReference type="Proteomes" id="UP000015241"/>
    </source>
</evidence>
<evidence type="ECO:0000256" key="2">
    <source>
        <dbReference type="SAM" id="SignalP"/>
    </source>
</evidence>
<organism evidence="3 4">
    <name type="scientific">Fomitopsis schrenkii</name>
    <name type="common">Brown rot fungus</name>
    <dbReference type="NCBI Taxonomy" id="2126942"/>
    <lineage>
        <taxon>Eukaryota</taxon>
        <taxon>Fungi</taxon>
        <taxon>Dikarya</taxon>
        <taxon>Basidiomycota</taxon>
        <taxon>Agaricomycotina</taxon>
        <taxon>Agaricomycetes</taxon>
        <taxon>Polyporales</taxon>
        <taxon>Fomitopsis</taxon>
    </lineage>
</organism>
<feature type="signal peptide" evidence="2">
    <location>
        <begin position="1"/>
        <end position="21"/>
    </location>
</feature>
<sequence>MALGSHLVHCAICLAAPAVSATSGVSYARIRSARRALGTVGAPDATHVSVLPSCRSGQGETNKTATLRRRKA</sequence>
<feature type="chain" id="PRO_5004550687" description="Secreted protein" evidence="2">
    <location>
        <begin position="22"/>
        <end position="72"/>
    </location>
</feature>
<reference evidence="3 4" key="1">
    <citation type="journal article" date="2012" name="Science">
        <title>The Paleozoic origin of enzymatic lignin decomposition reconstructed from 31 fungal genomes.</title>
        <authorList>
            <person name="Floudas D."/>
            <person name="Binder M."/>
            <person name="Riley R."/>
            <person name="Barry K."/>
            <person name="Blanchette R.A."/>
            <person name="Henrissat B."/>
            <person name="Martinez A.T."/>
            <person name="Otillar R."/>
            <person name="Spatafora J.W."/>
            <person name="Yadav J.S."/>
            <person name="Aerts A."/>
            <person name="Benoit I."/>
            <person name="Boyd A."/>
            <person name="Carlson A."/>
            <person name="Copeland A."/>
            <person name="Coutinho P.M."/>
            <person name="de Vries R.P."/>
            <person name="Ferreira P."/>
            <person name="Findley K."/>
            <person name="Foster B."/>
            <person name="Gaskell J."/>
            <person name="Glotzer D."/>
            <person name="Gorecki P."/>
            <person name="Heitman J."/>
            <person name="Hesse C."/>
            <person name="Hori C."/>
            <person name="Igarashi K."/>
            <person name="Jurgens J.A."/>
            <person name="Kallen N."/>
            <person name="Kersten P."/>
            <person name="Kohler A."/>
            <person name="Kuees U."/>
            <person name="Kumar T.K.A."/>
            <person name="Kuo A."/>
            <person name="LaButti K."/>
            <person name="Larrondo L.F."/>
            <person name="Lindquist E."/>
            <person name="Ling A."/>
            <person name="Lombard V."/>
            <person name="Lucas S."/>
            <person name="Lundell T."/>
            <person name="Martin R."/>
            <person name="McLaughlin D.J."/>
            <person name="Morgenstern I."/>
            <person name="Morin E."/>
            <person name="Murat C."/>
            <person name="Nagy L.G."/>
            <person name="Nolan M."/>
            <person name="Ohm R.A."/>
            <person name="Patyshakuliyeva A."/>
            <person name="Rokas A."/>
            <person name="Ruiz-Duenas F.J."/>
            <person name="Sabat G."/>
            <person name="Salamov A."/>
            <person name="Samejima M."/>
            <person name="Schmutz J."/>
            <person name="Slot J.C."/>
            <person name="St John F."/>
            <person name="Stenlid J."/>
            <person name="Sun H."/>
            <person name="Sun S."/>
            <person name="Syed K."/>
            <person name="Tsang A."/>
            <person name="Wiebenga A."/>
            <person name="Young D."/>
            <person name="Pisabarro A."/>
            <person name="Eastwood D.C."/>
            <person name="Martin F."/>
            <person name="Cullen D."/>
            <person name="Grigoriev I.V."/>
            <person name="Hibbett D.S."/>
        </authorList>
    </citation>
    <scope>NUCLEOTIDE SEQUENCE</scope>
    <source>
        <strain evidence="4">FP-58527</strain>
    </source>
</reference>
<evidence type="ECO:0000313" key="3">
    <source>
        <dbReference type="EMBL" id="EPS92629.1"/>
    </source>
</evidence>
<feature type="compositionally biased region" description="Polar residues" evidence="1">
    <location>
        <begin position="55"/>
        <end position="65"/>
    </location>
</feature>
<proteinExistence type="predicted"/>
<feature type="region of interest" description="Disordered" evidence="1">
    <location>
        <begin position="51"/>
        <end position="72"/>
    </location>
</feature>
<dbReference type="AlphaFoldDB" id="S8F0T8"/>
<keyword evidence="2" id="KW-0732">Signal</keyword>
<accession>S8F0T8</accession>
<gene>
    <name evidence="3" type="ORF">FOMPIDRAFT_95095</name>
</gene>
<protein>
    <recommendedName>
        <fullName evidence="5">Secreted protein</fullName>
    </recommendedName>
</protein>